<keyword evidence="4" id="KW-0469">Meiosis</keyword>
<dbReference type="STRING" id="1884261.A0A5C3QGI5"/>
<evidence type="ECO:0000313" key="7">
    <source>
        <dbReference type="EMBL" id="TFL00597.1"/>
    </source>
</evidence>
<evidence type="ECO:0000256" key="4">
    <source>
        <dbReference type="ARBA" id="ARBA00023254"/>
    </source>
</evidence>
<keyword evidence="2 5" id="KW-0547">Nucleotide-binding</keyword>
<evidence type="ECO:0000256" key="1">
    <source>
        <dbReference type="ARBA" id="ARBA00007271"/>
    </source>
</evidence>
<dbReference type="PANTHER" id="PTHR45991">
    <property type="entry name" value="PACHYTENE CHECKPOINT PROTEIN 2"/>
    <property type="match status" value="1"/>
</dbReference>
<keyword evidence="8" id="KW-1185">Reference proteome</keyword>
<dbReference type="Pfam" id="PF23242">
    <property type="entry name" value="AAA_lid_TRIP13_C"/>
    <property type="match status" value="1"/>
</dbReference>
<dbReference type="InterPro" id="IPR001270">
    <property type="entry name" value="ClpA/B"/>
</dbReference>
<evidence type="ECO:0000259" key="6">
    <source>
        <dbReference type="SMART" id="SM00382"/>
    </source>
</evidence>
<evidence type="ECO:0000256" key="2">
    <source>
        <dbReference type="ARBA" id="ARBA00022741"/>
    </source>
</evidence>
<dbReference type="InterPro" id="IPR058249">
    <property type="entry name" value="Pch2_C"/>
</dbReference>
<dbReference type="SUPFAM" id="SSF52540">
    <property type="entry name" value="P-loop containing nucleoside triphosphate hydrolases"/>
    <property type="match status" value="1"/>
</dbReference>
<comment type="similarity">
    <text evidence="1">Belongs to the AAA ATPase family. PCH2 subfamily.</text>
</comment>
<evidence type="ECO:0000313" key="8">
    <source>
        <dbReference type="Proteomes" id="UP000305067"/>
    </source>
</evidence>
<dbReference type="FunFam" id="3.40.50.300:FF:001494">
    <property type="entry name" value="Pachytene checkpoint component Pch2"/>
    <property type="match status" value="1"/>
</dbReference>
<dbReference type="GO" id="GO:0016887">
    <property type="term" value="F:ATP hydrolysis activity"/>
    <property type="evidence" value="ECO:0007669"/>
    <property type="project" value="InterPro"/>
</dbReference>
<dbReference type="InterPro" id="IPR027417">
    <property type="entry name" value="P-loop_NTPase"/>
</dbReference>
<dbReference type="GO" id="GO:0007131">
    <property type="term" value="P:reciprocal meiotic recombination"/>
    <property type="evidence" value="ECO:0007669"/>
    <property type="project" value="TreeGrafter"/>
</dbReference>
<name>A0A5C3QGI5_9AGAR</name>
<reference evidence="7 8" key="1">
    <citation type="journal article" date="2019" name="Nat. Ecol. Evol.">
        <title>Megaphylogeny resolves global patterns of mushroom evolution.</title>
        <authorList>
            <person name="Varga T."/>
            <person name="Krizsan K."/>
            <person name="Foldi C."/>
            <person name="Dima B."/>
            <person name="Sanchez-Garcia M."/>
            <person name="Sanchez-Ramirez S."/>
            <person name="Szollosi G.J."/>
            <person name="Szarkandi J.G."/>
            <person name="Papp V."/>
            <person name="Albert L."/>
            <person name="Andreopoulos W."/>
            <person name="Angelini C."/>
            <person name="Antonin V."/>
            <person name="Barry K.W."/>
            <person name="Bougher N.L."/>
            <person name="Buchanan P."/>
            <person name="Buyck B."/>
            <person name="Bense V."/>
            <person name="Catcheside P."/>
            <person name="Chovatia M."/>
            <person name="Cooper J."/>
            <person name="Damon W."/>
            <person name="Desjardin D."/>
            <person name="Finy P."/>
            <person name="Geml J."/>
            <person name="Haridas S."/>
            <person name="Hughes K."/>
            <person name="Justo A."/>
            <person name="Karasinski D."/>
            <person name="Kautmanova I."/>
            <person name="Kiss B."/>
            <person name="Kocsube S."/>
            <person name="Kotiranta H."/>
            <person name="LaButti K.M."/>
            <person name="Lechner B.E."/>
            <person name="Liimatainen K."/>
            <person name="Lipzen A."/>
            <person name="Lukacs Z."/>
            <person name="Mihaltcheva S."/>
            <person name="Morgado L.N."/>
            <person name="Niskanen T."/>
            <person name="Noordeloos M.E."/>
            <person name="Ohm R.A."/>
            <person name="Ortiz-Santana B."/>
            <person name="Ovrebo C."/>
            <person name="Racz N."/>
            <person name="Riley R."/>
            <person name="Savchenko A."/>
            <person name="Shiryaev A."/>
            <person name="Soop K."/>
            <person name="Spirin V."/>
            <person name="Szebenyi C."/>
            <person name="Tomsovsky M."/>
            <person name="Tulloss R.E."/>
            <person name="Uehling J."/>
            <person name="Grigoriev I.V."/>
            <person name="Vagvolgyi C."/>
            <person name="Papp T."/>
            <person name="Martin F.M."/>
            <person name="Miettinen O."/>
            <person name="Hibbett D.S."/>
            <person name="Nagy L.G."/>
        </authorList>
    </citation>
    <scope>NUCLEOTIDE SEQUENCE [LARGE SCALE GENOMIC DNA]</scope>
    <source>
        <strain evidence="7 8">CBS 309.79</strain>
    </source>
</reference>
<dbReference type="GO" id="GO:0051598">
    <property type="term" value="P:meiotic recombination checkpoint signaling"/>
    <property type="evidence" value="ECO:0007669"/>
    <property type="project" value="TreeGrafter"/>
</dbReference>
<dbReference type="GO" id="GO:0005694">
    <property type="term" value="C:chromosome"/>
    <property type="evidence" value="ECO:0007669"/>
    <property type="project" value="TreeGrafter"/>
</dbReference>
<dbReference type="InterPro" id="IPR003593">
    <property type="entry name" value="AAA+_ATPase"/>
</dbReference>
<dbReference type="PRINTS" id="PR00300">
    <property type="entry name" value="CLPPROTEASEA"/>
</dbReference>
<dbReference type="SMART" id="SM00382">
    <property type="entry name" value="AAA"/>
    <property type="match status" value="1"/>
</dbReference>
<dbReference type="OrthoDB" id="10042665at2759"/>
<gene>
    <name evidence="7" type="ORF">BDV98DRAFT_531146</name>
</gene>
<protein>
    <submittedName>
        <fullName evidence="7">P-loop containing nucleoside triphosphate hydrolase protein</fullName>
    </submittedName>
</protein>
<dbReference type="Pfam" id="PF00004">
    <property type="entry name" value="AAA"/>
    <property type="match status" value="1"/>
</dbReference>
<dbReference type="GO" id="GO:0005524">
    <property type="term" value="F:ATP binding"/>
    <property type="evidence" value="ECO:0007669"/>
    <property type="project" value="UniProtKB-KW"/>
</dbReference>
<feature type="domain" description="AAA+ ATPase" evidence="6">
    <location>
        <begin position="165"/>
        <end position="317"/>
    </location>
</feature>
<keyword evidence="3 5" id="KW-0067">ATP-binding</keyword>
<evidence type="ECO:0000256" key="5">
    <source>
        <dbReference type="RuleBase" id="RU003651"/>
    </source>
</evidence>
<dbReference type="Proteomes" id="UP000305067">
    <property type="component" value="Unassembled WGS sequence"/>
</dbReference>
<organism evidence="7 8">
    <name type="scientific">Pterulicium gracile</name>
    <dbReference type="NCBI Taxonomy" id="1884261"/>
    <lineage>
        <taxon>Eukaryota</taxon>
        <taxon>Fungi</taxon>
        <taxon>Dikarya</taxon>
        <taxon>Basidiomycota</taxon>
        <taxon>Agaricomycotina</taxon>
        <taxon>Agaricomycetes</taxon>
        <taxon>Agaricomycetidae</taxon>
        <taxon>Agaricales</taxon>
        <taxon>Pleurotineae</taxon>
        <taxon>Pterulaceae</taxon>
        <taxon>Pterulicium</taxon>
    </lineage>
</organism>
<dbReference type="PANTHER" id="PTHR45991:SF1">
    <property type="entry name" value="PACHYTENE CHECKPOINT PROTEIN 2 HOMOLOG"/>
    <property type="match status" value="1"/>
</dbReference>
<dbReference type="InterPro" id="IPR003959">
    <property type="entry name" value="ATPase_AAA_core"/>
</dbReference>
<dbReference type="Pfam" id="PF23563">
    <property type="entry name" value="TRIP13_N"/>
    <property type="match status" value="1"/>
</dbReference>
<dbReference type="GO" id="GO:0005634">
    <property type="term" value="C:nucleus"/>
    <property type="evidence" value="ECO:0007669"/>
    <property type="project" value="TreeGrafter"/>
</dbReference>
<proteinExistence type="inferred from homology"/>
<dbReference type="AlphaFoldDB" id="A0A5C3QGI5"/>
<evidence type="ECO:0000256" key="3">
    <source>
        <dbReference type="ARBA" id="ARBA00022840"/>
    </source>
</evidence>
<dbReference type="Gene3D" id="3.40.50.300">
    <property type="entry name" value="P-loop containing nucleotide triphosphate hydrolases"/>
    <property type="match status" value="1"/>
</dbReference>
<dbReference type="InterPro" id="IPR044539">
    <property type="entry name" value="Pch2-like"/>
</dbReference>
<keyword evidence="7" id="KW-0378">Hydrolase</keyword>
<dbReference type="PROSITE" id="PS00674">
    <property type="entry name" value="AAA"/>
    <property type="match status" value="1"/>
</dbReference>
<dbReference type="EMBL" id="ML178828">
    <property type="protein sequence ID" value="TFL00597.1"/>
    <property type="molecule type" value="Genomic_DNA"/>
</dbReference>
<sequence>MDSNDLTQWVVHIEVRLKPRVARSFETLRGHVHDWLTSSFERISLPSSLEGWEDIPVLASAVEHVEACESVCPHPSLAISEISFQIHIYQLSSTDTFEEYTNHDGVQTGEDDTTASTVWELPNRSFEGMWESLIFPDTVKLQLLDYIQATFVLSDADIDFNLVTWNRVVLLYGPPGTGKTSLCKALAQKLSIRLSHRYPQSRILEINSHSLFSRWFSESGKLVQRLFTSINALVDEEDTFIVVLIDEVESLTASRAAVMAGTEPSDGLRVVNALLTQLDKLKHKKNVLVMATSNLMNAIDTAFIDRADIVQFIDLPPREAIYAILRTCLMEMMSKKVVEPVDVPTIADARMYERAGDFTSMSPSEAPEDPDLLSVYVAFRLLELAAECKALGVSGRALRRLPVLALAKYIGVGSITTHLSPPMSMKNVQANGNGRPVVTNGIPRHVGRAADVVTWLGAIGKVLKDRPALPV</sequence>
<accession>A0A5C3QGI5</accession>
<dbReference type="InterPro" id="IPR003960">
    <property type="entry name" value="ATPase_AAA_CS"/>
</dbReference>